<dbReference type="Gene3D" id="3.40.50.2000">
    <property type="entry name" value="Glycogen Phosphorylase B"/>
    <property type="match status" value="3"/>
</dbReference>
<keyword evidence="3 4" id="KW-0808">Transferase</keyword>
<evidence type="ECO:0000256" key="2">
    <source>
        <dbReference type="ARBA" id="ARBA00022676"/>
    </source>
</evidence>
<gene>
    <name evidence="4" type="ORF">DEO72_LG6g13</name>
</gene>
<keyword evidence="5" id="KW-1185">Reference proteome</keyword>
<dbReference type="SUPFAM" id="SSF53756">
    <property type="entry name" value="UDP-Glycosyltransferase/glycogen phosphorylase"/>
    <property type="match status" value="2"/>
</dbReference>
<accession>A0A4D6M491</accession>
<protein>
    <submittedName>
        <fullName evidence="4">Hydroquinone glucosyltransferase</fullName>
    </submittedName>
</protein>
<name>A0A4D6M491_VIGUN</name>
<organism evidence="4 5">
    <name type="scientific">Vigna unguiculata</name>
    <name type="common">Cowpea</name>
    <dbReference type="NCBI Taxonomy" id="3917"/>
    <lineage>
        <taxon>Eukaryota</taxon>
        <taxon>Viridiplantae</taxon>
        <taxon>Streptophyta</taxon>
        <taxon>Embryophyta</taxon>
        <taxon>Tracheophyta</taxon>
        <taxon>Spermatophyta</taxon>
        <taxon>Magnoliopsida</taxon>
        <taxon>eudicotyledons</taxon>
        <taxon>Gunneridae</taxon>
        <taxon>Pentapetalae</taxon>
        <taxon>rosids</taxon>
        <taxon>fabids</taxon>
        <taxon>Fabales</taxon>
        <taxon>Fabaceae</taxon>
        <taxon>Papilionoideae</taxon>
        <taxon>50 kb inversion clade</taxon>
        <taxon>NPAAA clade</taxon>
        <taxon>indigoferoid/millettioid clade</taxon>
        <taxon>Phaseoleae</taxon>
        <taxon>Vigna</taxon>
    </lineage>
</organism>
<dbReference type="InterPro" id="IPR035595">
    <property type="entry name" value="UDP_glycos_trans_CS"/>
</dbReference>
<evidence type="ECO:0000313" key="4">
    <source>
        <dbReference type="EMBL" id="QCD95321.1"/>
    </source>
</evidence>
<dbReference type="EMBL" id="CP039350">
    <property type="protein sequence ID" value="QCD95321.1"/>
    <property type="molecule type" value="Genomic_DNA"/>
</dbReference>
<dbReference type="InterPro" id="IPR050481">
    <property type="entry name" value="UDP-glycosyltransf_plant"/>
</dbReference>
<dbReference type="PROSITE" id="PS00375">
    <property type="entry name" value="UDPGT"/>
    <property type="match status" value="2"/>
</dbReference>
<dbReference type="PANTHER" id="PTHR48048:SF30">
    <property type="entry name" value="GLYCOSYLTRANSFERASE"/>
    <property type="match status" value="1"/>
</dbReference>
<reference evidence="4 5" key="1">
    <citation type="submission" date="2019-04" db="EMBL/GenBank/DDBJ databases">
        <title>An improved genome assembly and genetic linkage map for asparagus bean, Vigna unguiculata ssp. sesquipedialis.</title>
        <authorList>
            <person name="Xia Q."/>
            <person name="Zhang R."/>
            <person name="Dong Y."/>
        </authorList>
    </citation>
    <scope>NUCLEOTIDE SEQUENCE [LARGE SCALE GENOMIC DNA]</scope>
    <source>
        <tissue evidence="4">Leaf</tissue>
    </source>
</reference>
<dbReference type="GO" id="GO:0035251">
    <property type="term" value="F:UDP-glucosyltransferase activity"/>
    <property type="evidence" value="ECO:0007669"/>
    <property type="project" value="InterPro"/>
</dbReference>
<proteinExistence type="inferred from homology"/>
<dbReference type="FunFam" id="3.40.50.2000:FF:000020">
    <property type="entry name" value="Glycosyltransferase"/>
    <property type="match status" value="2"/>
</dbReference>
<dbReference type="Proteomes" id="UP000501690">
    <property type="component" value="Linkage Group LG6"/>
</dbReference>
<evidence type="ECO:0000313" key="5">
    <source>
        <dbReference type="Proteomes" id="UP000501690"/>
    </source>
</evidence>
<sequence length="689" mass="76113">MEETIVMFPAAGIGHIIAMVELAKLIQTHRFSITVLLTTGFFDHPSIDDYVRRISAVHPSISFLRLPATTPATFETAVSVAAKGFSFLKRNAPNVATTLTEISKTATVKAFVIDLFCASTMESASSMGIPVYFFFTSGAAILSLYSYFPKLHQEWSVSFKNMVGVELRVPGNAPLKAVELPEPILDRDDPAYWDMLDFCTILPKARGIIVNSFEELEPAAVNAVAEGACFPDATRVPRVHYIGPLIGEPQQSGRDSKECLRWLEEQPSRSVVYLCFGSRGSFSVAQLREIAKGLERSGHRFLWVVKKPVEEEGANQIHEAAKPGDQLDLASVLPNGFLERTKDRGMVVEAWAPQVEVLSRESVGGFVSHCGWNSVLEAVVAGVPMVAWPLYAEQHANREVMVGEMKVAVGVNEREEDGFVSAEEVEKRVREVMETKEIRERSLKLKQMAMAAVAEFGSSTTALTNLNGRDSKECLRWLEEQPSRSVVYLCFGSRGSFSVAQLREIAKGLERSGHRFLWVVKKPVEEEGANQIHEAAKPGDQLDLASVLPNGFLERTKDRGMVVEAWAPQVEVLSRESVGGFVSHCGWNSVLEAVVAGVPMVAWPLYAEQHANREVMVGEMKVAVGVNEREEDGFVSAEEVEKRVREVMETKEIRERSLKLKQMAMAAVAEFGSSTTALTNLVHSWTSFS</sequence>
<keyword evidence="2" id="KW-0328">Glycosyltransferase</keyword>
<dbReference type="AlphaFoldDB" id="A0A4D6M491"/>
<dbReference type="Pfam" id="PF00201">
    <property type="entry name" value="UDPGT"/>
    <property type="match status" value="2"/>
</dbReference>
<dbReference type="CDD" id="cd03784">
    <property type="entry name" value="GT1_Gtf-like"/>
    <property type="match status" value="2"/>
</dbReference>
<evidence type="ECO:0000256" key="3">
    <source>
        <dbReference type="ARBA" id="ARBA00022679"/>
    </source>
</evidence>
<dbReference type="InterPro" id="IPR002213">
    <property type="entry name" value="UDP_glucos_trans"/>
</dbReference>
<dbReference type="PANTHER" id="PTHR48048">
    <property type="entry name" value="GLYCOSYLTRANSFERASE"/>
    <property type="match status" value="1"/>
</dbReference>
<evidence type="ECO:0000256" key="1">
    <source>
        <dbReference type="ARBA" id="ARBA00009995"/>
    </source>
</evidence>
<comment type="similarity">
    <text evidence="1">Belongs to the UDP-glycosyltransferase family.</text>
</comment>